<evidence type="ECO:0000256" key="2">
    <source>
        <dbReference type="SAM" id="SignalP"/>
    </source>
</evidence>
<proteinExistence type="predicted"/>
<sequence>MWSLLVLTVVILRVEGETVVGDNYAIIPDTSKQGGSQDGLAQDLTPPVLEGEGQDETIRNVRDDPSRDLKPPVFLLVSPEILPPEPTYDENQLETVSKEKPAQPLLFLLLPNKRILPPMIEETDSSYKPEPSRTKRTICLKCKGGKGGGYGGGGYGGGGGGGHTGG</sequence>
<feature type="region of interest" description="Disordered" evidence="1">
    <location>
        <begin position="145"/>
        <end position="166"/>
    </location>
</feature>
<name>A0A1B6CZM8_9HEMI</name>
<dbReference type="AlphaFoldDB" id="A0A1B6CZM8"/>
<protein>
    <recommendedName>
        <fullName evidence="4">DUF4794 domain-containing protein</fullName>
    </recommendedName>
</protein>
<evidence type="ECO:0008006" key="4">
    <source>
        <dbReference type="Google" id="ProtNLM"/>
    </source>
</evidence>
<gene>
    <name evidence="3" type="ORF">g.5778</name>
</gene>
<dbReference type="EMBL" id="GEDC01018381">
    <property type="protein sequence ID" value="JAS18917.1"/>
    <property type="molecule type" value="Transcribed_RNA"/>
</dbReference>
<organism evidence="3">
    <name type="scientific">Clastoptera arizonana</name>
    <name type="common">Arizona spittle bug</name>
    <dbReference type="NCBI Taxonomy" id="38151"/>
    <lineage>
        <taxon>Eukaryota</taxon>
        <taxon>Metazoa</taxon>
        <taxon>Ecdysozoa</taxon>
        <taxon>Arthropoda</taxon>
        <taxon>Hexapoda</taxon>
        <taxon>Insecta</taxon>
        <taxon>Pterygota</taxon>
        <taxon>Neoptera</taxon>
        <taxon>Paraneoptera</taxon>
        <taxon>Hemiptera</taxon>
        <taxon>Auchenorrhyncha</taxon>
        <taxon>Cercopoidea</taxon>
        <taxon>Clastopteridae</taxon>
        <taxon>Clastoptera</taxon>
    </lineage>
</organism>
<evidence type="ECO:0000256" key="1">
    <source>
        <dbReference type="SAM" id="MobiDB-lite"/>
    </source>
</evidence>
<feature type="chain" id="PRO_5008580813" description="DUF4794 domain-containing protein" evidence="2">
    <location>
        <begin position="17"/>
        <end position="166"/>
    </location>
</feature>
<reference evidence="3" key="1">
    <citation type="submission" date="2015-12" db="EMBL/GenBank/DDBJ databases">
        <title>De novo transcriptome assembly of four potential Pierce s Disease insect vectors from Arizona vineyards.</title>
        <authorList>
            <person name="Tassone E.E."/>
        </authorList>
    </citation>
    <scope>NUCLEOTIDE SEQUENCE</scope>
</reference>
<evidence type="ECO:0000313" key="3">
    <source>
        <dbReference type="EMBL" id="JAS18917.1"/>
    </source>
</evidence>
<feature type="signal peptide" evidence="2">
    <location>
        <begin position="1"/>
        <end position="16"/>
    </location>
</feature>
<keyword evidence="2" id="KW-0732">Signal</keyword>
<accession>A0A1B6CZM8</accession>
<feature type="non-terminal residue" evidence="3">
    <location>
        <position position="166"/>
    </location>
</feature>